<dbReference type="OrthoDB" id="9798386at2"/>
<dbReference type="InterPro" id="IPR000209">
    <property type="entry name" value="Peptidase_S8/S53_dom"/>
</dbReference>
<dbReference type="GO" id="GO:0004252">
    <property type="term" value="F:serine-type endopeptidase activity"/>
    <property type="evidence" value="ECO:0007669"/>
    <property type="project" value="UniProtKB-UniRule"/>
</dbReference>
<keyword evidence="2 5" id="KW-0645">Protease</keyword>
<evidence type="ECO:0000256" key="4">
    <source>
        <dbReference type="ARBA" id="ARBA00022825"/>
    </source>
</evidence>
<feature type="active site" description="Charge relay system" evidence="5">
    <location>
        <position position="287"/>
    </location>
</feature>
<dbReference type="Pfam" id="PF00082">
    <property type="entry name" value="Peptidase_S8"/>
    <property type="match status" value="1"/>
</dbReference>
<dbReference type="RefSeq" id="WP_096349635.1">
    <property type="nucleotide sequence ID" value="NZ_AP017313.1"/>
</dbReference>
<reference evidence="6 7" key="1">
    <citation type="submission" date="2015-12" db="EMBL/GenBank/DDBJ databases">
        <title>Genome sequence of Mucilaginibacter gotjawali.</title>
        <authorList>
            <person name="Lee J.S."/>
            <person name="Lee K.C."/>
            <person name="Kim K.K."/>
            <person name="Lee B.W."/>
        </authorList>
    </citation>
    <scope>NUCLEOTIDE SEQUENCE [LARGE SCALE GENOMIC DNA]</scope>
    <source>
        <strain evidence="6 7">SA3-7</strain>
    </source>
</reference>
<evidence type="ECO:0000313" key="7">
    <source>
        <dbReference type="Proteomes" id="UP000218263"/>
    </source>
</evidence>
<dbReference type="InterPro" id="IPR022398">
    <property type="entry name" value="Peptidase_S8_His-AS"/>
</dbReference>
<dbReference type="Proteomes" id="UP000218263">
    <property type="component" value="Chromosome"/>
</dbReference>
<feature type="active site" description="Charge relay system" evidence="5">
    <location>
        <position position="75"/>
    </location>
</feature>
<dbReference type="PANTHER" id="PTHR43806:SF11">
    <property type="entry name" value="CEREVISIN-RELATED"/>
    <property type="match status" value="1"/>
</dbReference>
<dbReference type="PANTHER" id="PTHR43806">
    <property type="entry name" value="PEPTIDASE S8"/>
    <property type="match status" value="1"/>
</dbReference>
<dbReference type="InterPro" id="IPR015500">
    <property type="entry name" value="Peptidase_S8_subtilisin-rel"/>
</dbReference>
<accession>A0A120MXZ4</accession>
<dbReference type="PRINTS" id="PR00723">
    <property type="entry name" value="SUBTILISIN"/>
</dbReference>
<name>A0A120MXZ4_9SPHI</name>
<evidence type="ECO:0000256" key="5">
    <source>
        <dbReference type="PROSITE-ProRule" id="PRU01240"/>
    </source>
</evidence>
<dbReference type="EMBL" id="AP017313">
    <property type="protein sequence ID" value="BAU52292.1"/>
    <property type="molecule type" value="Genomic_DNA"/>
</dbReference>
<keyword evidence="3 5" id="KW-0378">Hydrolase</keyword>
<dbReference type="Gene3D" id="3.40.50.200">
    <property type="entry name" value="Peptidase S8/S53 domain"/>
    <property type="match status" value="2"/>
</dbReference>
<evidence type="ECO:0000256" key="1">
    <source>
        <dbReference type="ARBA" id="ARBA00011073"/>
    </source>
</evidence>
<dbReference type="KEGG" id="mgot:MgSA37_00447"/>
<dbReference type="EC" id="3.4.21.-" evidence="6"/>
<feature type="active site" description="Charge relay system" evidence="5">
    <location>
        <position position="456"/>
    </location>
</feature>
<evidence type="ECO:0000256" key="2">
    <source>
        <dbReference type="ARBA" id="ARBA00022670"/>
    </source>
</evidence>
<comment type="similarity">
    <text evidence="1 5">Belongs to the peptidase S8 family.</text>
</comment>
<dbReference type="InterPro" id="IPR036852">
    <property type="entry name" value="Peptidase_S8/S53_dom_sf"/>
</dbReference>
<dbReference type="SUPFAM" id="SSF52743">
    <property type="entry name" value="Subtilisin-like"/>
    <property type="match status" value="1"/>
</dbReference>
<evidence type="ECO:0000256" key="3">
    <source>
        <dbReference type="ARBA" id="ARBA00022801"/>
    </source>
</evidence>
<proteinExistence type="inferred from homology"/>
<gene>
    <name evidence="6" type="ORF">MgSA37_00447</name>
</gene>
<dbReference type="PROSITE" id="PS51892">
    <property type="entry name" value="SUBTILASE"/>
    <property type="match status" value="1"/>
</dbReference>
<organism evidence="6 7">
    <name type="scientific">Mucilaginibacter gotjawali</name>
    <dbReference type="NCBI Taxonomy" id="1550579"/>
    <lineage>
        <taxon>Bacteria</taxon>
        <taxon>Pseudomonadati</taxon>
        <taxon>Bacteroidota</taxon>
        <taxon>Sphingobacteriia</taxon>
        <taxon>Sphingobacteriales</taxon>
        <taxon>Sphingobacteriaceae</taxon>
        <taxon>Mucilaginibacter</taxon>
    </lineage>
</organism>
<dbReference type="InterPro" id="IPR050131">
    <property type="entry name" value="Peptidase_S8_subtilisin-like"/>
</dbReference>
<dbReference type="PROSITE" id="PS00137">
    <property type="entry name" value="SUBTILASE_HIS"/>
    <property type="match status" value="1"/>
</dbReference>
<dbReference type="GO" id="GO:0006508">
    <property type="term" value="P:proteolysis"/>
    <property type="evidence" value="ECO:0007669"/>
    <property type="project" value="UniProtKB-KW"/>
</dbReference>
<dbReference type="AlphaFoldDB" id="A0A120MXZ4"/>
<keyword evidence="7" id="KW-1185">Reference proteome</keyword>
<dbReference type="PROSITE" id="PS00138">
    <property type="entry name" value="SUBTILASE_SER"/>
    <property type="match status" value="1"/>
</dbReference>
<sequence>MHKLKNYALGSMLCGALLFSLNTFAQTAVKTEPDPPKTWHQMDLKADGFYGVSLTQAYQFLKGKKSKTVVVTAIDSGIDTTQNDLKSILWTNPVKTDPYVGDVHGWDFLGGKDGKVDYTETTEEVRQYYKLKDKYAGTTTAPAGQEKEFAYWQSVKATYDTTFNKAQAEIKDLTMEVNVLSATNYYIKKELKLRSDQTFNKADLEKITTTNDTLVQSKTVWQSVFTQIGESTDNAKVLKDLTEYYAKQNNTVNPDLDARAKIVGDDPDVNDGKPYGNNILKTPDCSHGTGVAGLIGAVRGNGYGIDGIADNVRIMSIKAVPNGDEYDKDIANAIRFAVDHGAKVINMSFGKKLSPHKDWVDAAFKYAAAHDVLLVMASGNDGQDMDAKPEFPNDTYLDGTTTDNVISVGASGPKLGENLAADFSNYGKKSVDIFSPGVKVTSIDMDAEFNTADGTSFSSPIVTGIAALILEYYPNLTASQVKHAILASATPLTGTMVVKPGDKTQKVDFASLSKTGGIVNAYKALKIASEMKGERKE</sequence>
<protein>
    <submittedName>
        <fullName evidence="6">Thermophilic serine proteinase</fullName>
        <ecNumber evidence="6">3.4.21.-</ecNumber>
    </submittedName>
</protein>
<evidence type="ECO:0000313" key="6">
    <source>
        <dbReference type="EMBL" id="BAU52292.1"/>
    </source>
</evidence>
<keyword evidence="4 5" id="KW-0720">Serine protease</keyword>
<dbReference type="InterPro" id="IPR023828">
    <property type="entry name" value="Peptidase_S8_Ser-AS"/>
</dbReference>